<dbReference type="InterPro" id="IPR003764">
    <property type="entry name" value="GlcNAc_6-P_deAcase"/>
</dbReference>
<reference evidence="8" key="1">
    <citation type="journal article" date="2019" name="Int. J. Syst. Evol. Microbiol.">
        <title>The Global Catalogue of Microorganisms (GCM) 10K type strain sequencing project: providing services to taxonomists for standard genome sequencing and annotation.</title>
        <authorList>
            <consortium name="The Broad Institute Genomics Platform"/>
            <consortium name="The Broad Institute Genome Sequencing Center for Infectious Disease"/>
            <person name="Wu L."/>
            <person name="Ma J."/>
        </authorList>
    </citation>
    <scope>NUCLEOTIDE SEQUENCE [LARGE SCALE GENOMIC DNA]</scope>
    <source>
        <strain evidence="8">JCM 14370</strain>
    </source>
</reference>
<comment type="caution">
    <text evidence="7">The sequence shown here is derived from an EMBL/GenBank/DDBJ whole genome shotgun (WGS) entry which is preliminary data.</text>
</comment>
<evidence type="ECO:0000256" key="1">
    <source>
        <dbReference type="ARBA" id="ARBA00010716"/>
    </source>
</evidence>
<evidence type="ECO:0000256" key="2">
    <source>
        <dbReference type="ARBA" id="ARBA00022723"/>
    </source>
</evidence>
<sequence>MKQYITGNILTPQGFRTGTLHFDQHILAFEEKTLSGPQPFVLPGFIDVHVHGGGGYDVMDGLKGIEGTAQFHAKHGTTSLLATTMTRPWEQVLKVLQDIKTASGTRSAGSAHILGAHLEGPFISRYRLGAQPDFTLEPESHLVQAALNEGNIRVVTLAPELNHAETAIAQFVQAGVRVSLGHTAGDEKDALKAVSLGASSCTHTFNATGGLTGREPGVLGAVLTSEGVHTEVILDFHHVHPLSFKLLTLLKPEKTLLITDAMRAASLPDGVYDLGGQEVLVKDGVTRLPSGSLAGSVLTMDQAFRNAVQCGLTVEDASRLTSRNPARYLGLQNKGELQTGWDADLVVLGPDLEVTGVFVAGEQVLRQPTPK</sequence>
<dbReference type="InterPro" id="IPR011059">
    <property type="entry name" value="Metal-dep_hydrolase_composite"/>
</dbReference>
<dbReference type="Proteomes" id="UP000632222">
    <property type="component" value="Unassembled WGS sequence"/>
</dbReference>
<dbReference type="Pfam" id="PF01979">
    <property type="entry name" value="Amidohydro_1"/>
    <property type="match status" value="1"/>
</dbReference>
<dbReference type="SUPFAM" id="SSF51556">
    <property type="entry name" value="Metallo-dependent hydrolases"/>
    <property type="match status" value="1"/>
</dbReference>
<gene>
    <name evidence="7" type="ORF">GCM10008938_13810</name>
</gene>
<feature type="domain" description="Amidohydrolase-related" evidence="6">
    <location>
        <begin position="40"/>
        <end position="364"/>
    </location>
</feature>
<dbReference type="PIRSF" id="PIRSF038994">
    <property type="entry name" value="NagA"/>
    <property type="match status" value="1"/>
</dbReference>
<evidence type="ECO:0000256" key="4">
    <source>
        <dbReference type="ARBA" id="ARBA00023277"/>
    </source>
</evidence>
<evidence type="ECO:0000313" key="7">
    <source>
        <dbReference type="EMBL" id="GGJ28962.1"/>
    </source>
</evidence>
<dbReference type="InterPro" id="IPR006680">
    <property type="entry name" value="Amidohydro-rel"/>
</dbReference>
<evidence type="ECO:0000256" key="5">
    <source>
        <dbReference type="PIRNR" id="PIRNR038994"/>
    </source>
</evidence>
<dbReference type="Gene3D" id="2.30.40.10">
    <property type="entry name" value="Urease, subunit C, domain 1"/>
    <property type="match status" value="1"/>
</dbReference>
<comment type="similarity">
    <text evidence="1 5">Belongs to the metallo-dependent hydrolases superfamily. NagA family.</text>
</comment>
<evidence type="ECO:0000313" key="8">
    <source>
        <dbReference type="Proteomes" id="UP000632222"/>
    </source>
</evidence>
<dbReference type="Gene3D" id="3.20.20.140">
    <property type="entry name" value="Metal-dependent hydrolases"/>
    <property type="match status" value="1"/>
</dbReference>
<dbReference type="EMBL" id="BMOD01000003">
    <property type="protein sequence ID" value="GGJ28962.1"/>
    <property type="molecule type" value="Genomic_DNA"/>
</dbReference>
<proteinExistence type="inferred from homology"/>
<dbReference type="InterPro" id="IPR032466">
    <property type="entry name" value="Metal_Hydrolase"/>
</dbReference>
<keyword evidence="3 5" id="KW-0378">Hydrolase</keyword>
<dbReference type="CDD" id="cd00854">
    <property type="entry name" value="NagA"/>
    <property type="match status" value="1"/>
</dbReference>
<organism evidence="7 8">
    <name type="scientific">Deinococcus roseus</name>
    <dbReference type="NCBI Taxonomy" id="392414"/>
    <lineage>
        <taxon>Bacteria</taxon>
        <taxon>Thermotogati</taxon>
        <taxon>Deinococcota</taxon>
        <taxon>Deinococci</taxon>
        <taxon>Deinococcales</taxon>
        <taxon>Deinococcaceae</taxon>
        <taxon>Deinococcus</taxon>
    </lineage>
</organism>
<dbReference type="NCBIfam" id="TIGR00221">
    <property type="entry name" value="nagA"/>
    <property type="match status" value="1"/>
</dbReference>
<evidence type="ECO:0000259" key="6">
    <source>
        <dbReference type="Pfam" id="PF01979"/>
    </source>
</evidence>
<protein>
    <submittedName>
        <fullName evidence="7">N-acetylglucosamine-6-phosphate deacetylase</fullName>
    </submittedName>
</protein>
<keyword evidence="8" id="KW-1185">Reference proteome</keyword>
<dbReference type="SUPFAM" id="SSF51338">
    <property type="entry name" value="Composite domain of metallo-dependent hydrolases"/>
    <property type="match status" value="1"/>
</dbReference>
<dbReference type="RefSeq" id="WP_189001721.1">
    <property type="nucleotide sequence ID" value="NZ_BMOD01000003.1"/>
</dbReference>
<accession>A0ABQ2CZ83</accession>
<evidence type="ECO:0000256" key="3">
    <source>
        <dbReference type="ARBA" id="ARBA00022801"/>
    </source>
</evidence>
<keyword evidence="4 5" id="KW-0119">Carbohydrate metabolism</keyword>
<dbReference type="PANTHER" id="PTHR11113">
    <property type="entry name" value="N-ACETYLGLUCOSAMINE-6-PHOSPHATE DEACETYLASE"/>
    <property type="match status" value="1"/>
</dbReference>
<name>A0ABQ2CZ83_9DEIO</name>
<keyword evidence="2" id="KW-0479">Metal-binding</keyword>
<dbReference type="PANTHER" id="PTHR11113:SF14">
    <property type="entry name" value="N-ACETYLGLUCOSAMINE-6-PHOSPHATE DEACETYLASE"/>
    <property type="match status" value="1"/>
</dbReference>